<dbReference type="PANTHER" id="PTHR11085:SF4">
    <property type="entry name" value="NAD-DEPENDENT PROTEIN DEACYLASE"/>
    <property type="match status" value="1"/>
</dbReference>
<dbReference type="GO" id="GO:0070403">
    <property type="term" value="F:NAD+ binding"/>
    <property type="evidence" value="ECO:0007669"/>
    <property type="project" value="UniProtKB-UniRule"/>
</dbReference>
<keyword evidence="3" id="KW-0862">Zinc</keyword>
<dbReference type="InterPro" id="IPR026591">
    <property type="entry name" value="Sirtuin_cat_small_dom_sf"/>
</dbReference>
<keyword evidence="3" id="KW-0479">Metal-binding</keyword>
<feature type="binding site" evidence="3">
    <location>
        <position position="231"/>
    </location>
    <ligand>
        <name>NAD(+)</name>
        <dbReference type="ChEBI" id="CHEBI:57540"/>
    </ligand>
</feature>
<comment type="catalytic activity">
    <reaction evidence="3">
        <text>N(6)-succinyl-L-lysyl-[protein] + NAD(+) + H2O = 2''-O-succinyl-ADP-D-ribose + nicotinamide + L-lysyl-[protein]</text>
        <dbReference type="Rhea" id="RHEA:47668"/>
        <dbReference type="Rhea" id="RHEA-COMP:9752"/>
        <dbReference type="Rhea" id="RHEA-COMP:11877"/>
        <dbReference type="ChEBI" id="CHEBI:15377"/>
        <dbReference type="ChEBI" id="CHEBI:17154"/>
        <dbReference type="ChEBI" id="CHEBI:29969"/>
        <dbReference type="ChEBI" id="CHEBI:57540"/>
        <dbReference type="ChEBI" id="CHEBI:87830"/>
        <dbReference type="ChEBI" id="CHEBI:87832"/>
    </reaction>
</comment>
<comment type="caution">
    <text evidence="3 4">Lacks conserved residue(s) required for the propagation of feature annotation.</text>
</comment>
<dbReference type="KEGG" id="ddz:DSYM_28910"/>
<dbReference type="EC" id="2.3.1.286" evidence="3"/>
<dbReference type="PANTHER" id="PTHR11085">
    <property type="entry name" value="NAD-DEPENDENT PROTEIN DEACYLASE SIRTUIN-5, MITOCHONDRIAL-RELATED"/>
    <property type="match status" value="1"/>
</dbReference>
<feature type="active site" description="Proton acceptor" evidence="3">
    <location>
        <position position="121"/>
    </location>
</feature>
<accession>A0A809RR96</accession>
<feature type="binding site" evidence="3">
    <location>
        <position position="69"/>
    </location>
    <ligand>
        <name>substrate</name>
    </ligand>
</feature>
<dbReference type="Gene3D" id="3.30.1600.10">
    <property type="entry name" value="SIR2/SIRT2 'Small Domain"/>
    <property type="match status" value="1"/>
</dbReference>
<dbReference type="GO" id="GO:0005737">
    <property type="term" value="C:cytoplasm"/>
    <property type="evidence" value="ECO:0007669"/>
    <property type="project" value="UniProtKB-SubCell"/>
</dbReference>
<feature type="domain" description="Deacetylase sirtuin-type" evidence="5">
    <location>
        <begin position="1"/>
        <end position="245"/>
    </location>
</feature>
<dbReference type="InterPro" id="IPR050134">
    <property type="entry name" value="NAD-dep_sirtuin_deacylases"/>
</dbReference>
<keyword evidence="2 3" id="KW-0520">NAD</keyword>
<evidence type="ECO:0000313" key="7">
    <source>
        <dbReference type="Proteomes" id="UP000662914"/>
    </source>
</evidence>
<dbReference type="Pfam" id="PF02146">
    <property type="entry name" value="SIR2"/>
    <property type="match status" value="1"/>
</dbReference>
<feature type="binding site" evidence="3">
    <location>
        <begin position="213"/>
        <end position="215"/>
    </location>
    <ligand>
        <name>NAD(+)</name>
        <dbReference type="ChEBI" id="CHEBI:57540"/>
    </ligand>
</feature>
<feature type="binding site" evidence="3">
    <location>
        <begin position="187"/>
        <end position="189"/>
    </location>
    <ligand>
        <name>NAD(+)</name>
        <dbReference type="ChEBI" id="CHEBI:57540"/>
    </ligand>
</feature>
<evidence type="ECO:0000256" key="2">
    <source>
        <dbReference type="ARBA" id="ARBA00023027"/>
    </source>
</evidence>
<dbReference type="CDD" id="cd01412">
    <property type="entry name" value="SIRT5_Af1_CobB"/>
    <property type="match status" value="1"/>
</dbReference>
<comment type="domain">
    <text evidence="3">2 residues (Tyr-69 and Arg-72) present in a large hydrophobic pocket are probably involved in substrate specificity. They are important for desuccinylation activity, but dispensable for deacetylation activity.</text>
</comment>
<dbReference type="Gene3D" id="3.40.50.1220">
    <property type="entry name" value="TPP-binding domain"/>
    <property type="match status" value="1"/>
</dbReference>
<sequence length="246" mass="26660">MSVVLPQELIERLAAARRVAVLTGAGISAESGIPTFRDALTGLWANYDPQELATPEGFARNPKLVWEWYAERRQRVAGVAPNPGHVALAALELHFEKFTLVTQNIDSLHQRAGSRQVVELHGNIARVKCSREAKIVSDYAEDESPPRCPCGAYLRPDVVWFGEMLPAGALARAEAAAERCEVFFSIGTSAEVYPAADLPLRALSAGATVVEINPERTPLTRHAHFALHGPAGKVLPALLEKLSLIS</sequence>
<dbReference type="InterPro" id="IPR003000">
    <property type="entry name" value="Sirtuin"/>
</dbReference>
<dbReference type="EMBL" id="AP021857">
    <property type="protein sequence ID" value="BBO22192.1"/>
    <property type="molecule type" value="Genomic_DNA"/>
</dbReference>
<dbReference type="HAMAP" id="MF_01121">
    <property type="entry name" value="Sirtuin_ClassIII"/>
    <property type="match status" value="1"/>
</dbReference>
<keyword evidence="3" id="KW-0963">Cytoplasm</keyword>
<evidence type="ECO:0000259" key="5">
    <source>
        <dbReference type="PROSITE" id="PS50305"/>
    </source>
</evidence>
<feature type="binding site" evidence="3">
    <location>
        <position position="129"/>
    </location>
    <ligand>
        <name>Zn(2+)</name>
        <dbReference type="ChEBI" id="CHEBI:29105"/>
    </ligand>
</feature>
<dbReference type="AlphaFoldDB" id="A0A809RR96"/>
<protein>
    <recommendedName>
        <fullName evidence="3">NAD-dependent protein deacylase</fullName>
        <ecNumber evidence="3">2.3.1.286</ecNumber>
    </recommendedName>
    <alternativeName>
        <fullName evidence="3">Regulatory protein SIR2 homolog</fullName>
    </alternativeName>
</protein>
<evidence type="ECO:0000313" key="6">
    <source>
        <dbReference type="EMBL" id="BBO22192.1"/>
    </source>
</evidence>
<proteinExistence type="inferred from homology"/>
<feature type="binding site" evidence="3">
    <location>
        <begin position="103"/>
        <end position="106"/>
    </location>
    <ligand>
        <name>NAD(+)</name>
        <dbReference type="ChEBI" id="CHEBI:57540"/>
    </ligand>
</feature>
<dbReference type="GO" id="GO:0036054">
    <property type="term" value="F:protein-malonyllysine demalonylase activity"/>
    <property type="evidence" value="ECO:0007669"/>
    <property type="project" value="InterPro"/>
</dbReference>
<keyword evidence="1" id="KW-0808">Transferase</keyword>
<feature type="binding site" evidence="3">
    <location>
        <position position="148"/>
    </location>
    <ligand>
        <name>Zn(2+)</name>
        <dbReference type="ChEBI" id="CHEBI:29105"/>
    </ligand>
</feature>
<comment type="similarity">
    <text evidence="3">Belongs to the sirtuin family. Class III subfamily.</text>
</comment>
<comment type="catalytic activity">
    <reaction evidence="3">
        <text>N(6)-acetyl-L-lysyl-[protein] + NAD(+) + H2O = 2''-O-acetyl-ADP-D-ribose + nicotinamide + L-lysyl-[protein]</text>
        <dbReference type="Rhea" id="RHEA:43636"/>
        <dbReference type="Rhea" id="RHEA-COMP:9752"/>
        <dbReference type="Rhea" id="RHEA-COMP:10731"/>
        <dbReference type="ChEBI" id="CHEBI:15377"/>
        <dbReference type="ChEBI" id="CHEBI:17154"/>
        <dbReference type="ChEBI" id="CHEBI:29969"/>
        <dbReference type="ChEBI" id="CHEBI:57540"/>
        <dbReference type="ChEBI" id="CHEBI:61930"/>
        <dbReference type="ChEBI" id="CHEBI:83767"/>
        <dbReference type="EC" id="2.3.1.286"/>
    </reaction>
</comment>
<dbReference type="GO" id="GO:0008270">
    <property type="term" value="F:zinc ion binding"/>
    <property type="evidence" value="ECO:0007669"/>
    <property type="project" value="UniProtKB-UniRule"/>
</dbReference>
<dbReference type="Proteomes" id="UP000662914">
    <property type="component" value="Chromosome"/>
</dbReference>
<evidence type="ECO:0000256" key="4">
    <source>
        <dbReference type="PROSITE-ProRule" id="PRU00236"/>
    </source>
</evidence>
<dbReference type="InterPro" id="IPR029035">
    <property type="entry name" value="DHS-like_NAD/FAD-binding_dom"/>
</dbReference>
<name>A0A809RR96_9PROT</name>
<dbReference type="GO" id="GO:0036055">
    <property type="term" value="F:protein-succinyllysine desuccinylase activity"/>
    <property type="evidence" value="ECO:0007669"/>
    <property type="project" value="UniProtKB-UniRule"/>
</dbReference>
<dbReference type="NCBIfam" id="NF001753">
    <property type="entry name" value="PRK00481.1-3"/>
    <property type="match status" value="1"/>
</dbReference>
<dbReference type="InterPro" id="IPR026590">
    <property type="entry name" value="Ssirtuin_cat_dom"/>
</dbReference>
<dbReference type="GO" id="GO:0017136">
    <property type="term" value="F:histone deacetylase activity, NAD-dependent"/>
    <property type="evidence" value="ECO:0007669"/>
    <property type="project" value="TreeGrafter"/>
</dbReference>
<reference evidence="6" key="1">
    <citation type="journal article" name="DNA Res.">
        <title>The physiological potential of anammox bacteria as revealed by their core genome structure.</title>
        <authorList>
            <person name="Okubo T."/>
            <person name="Toyoda A."/>
            <person name="Fukuhara K."/>
            <person name="Uchiyama I."/>
            <person name="Harigaya Y."/>
            <person name="Kuroiwa M."/>
            <person name="Suzuki T."/>
            <person name="Murakami Y."/>
            <person name="Suwa Y."/>
            <person name="Takami H."/>
        </authorList>
    </citation>
    <scope>NUCLEOTIDE SEQUENCE</scope>
    <source>
        <strain evidence="6">317325-3</strain>
    </source>
</reference>
<feature type="binding site" evidence="3">
    <location>
        <position position="72"/>
    </location>
    <ligand>
        <name>substrate</name>
    </ligand>
</feature>
<dbReference type="SUPFAM" id="SSF52467">
    <property type="entry name" value="DHS-like NAD/FAD-binding domain"/>
    <property type="match status" value="1"/>
</dbReference>
<comment type="subcellular location">
    <subcellularLocation>
        <location evidence="3">Cytoplasm</location>
    </subcellularLocation>
</comment>
<gene>
    <name evidence="3" type="primary">cobB</name>
    <name evidence="6" type="ORF">DSYM_28910</name>
</gene>
<comment type="function">
    <text evidence="3">NAD-dependent lysine deacetylase and desuccinylase that specifically removes acetyl and succinyl groups on target proteins. Modulates the activities of several proteins which are inactive in their acylated form.</text>
</comment>
<evidence type="ECO:0000256" key="1">
    <source>
        <dbReference type="ARBA" id="ARBA00022679"/>
    </source>
</evidence>
<comment type="cofactor">
    <cofactor evidence="3">
        <name>Zn(2+)</name>
        <dbReference type="ChEBI" id="CHEBI:29105"/>
    </cofactor>
    <text evidence="3">Binds 1 zinc ion per subunit.</text>
</comment>
<evidence type="ECO:0000256" key="3">
    <source>
        <dbReference type="HAMAP-Rule" id="MF_01121"/>
    </source>
</evidence>
<dbReference type="PROSITE" id="PS50305">
    <property type="entry name" value="SIRTUIN"/>
    <property type="match status" value="1"/>
</dbReference>
<dbReference type="InterPro" id="IPR027546">
    <property type="entry name" value="Sirtuin_class_III"/>
</dbReference>
<organism evidence="6 7">
    <name type="scientific">Candidatus Desulfobacillus denitrificans</name>
    <dbReference type="NCBI Taxonomy" id="2608985"/>
    <lineage>
        <taxon>Bacteria</taxon>
        <taxon>Pseudomonadati</taxon>
        <taxon>Pseudomonadota</taxon>
        <taxon>Betaproteobacteria</taxon>
        <taxon>Candidatus Desulfobacillus</taxon>
    </lineage>
</organism>